<evidence type="ECO:0000313" key="2">
    <source>
        <dbReference type="Proteomes" id="UP000070284"/>
    </source>
</evidence>
<name>A0A133UKJ7_9EURY</name>
<dbReference type="Pfam" id="PF09892">
    <property type="entry name" value="DUF2119"/>
    <property type="match status" value="1"/>
</dbReference>
<evidence type="ECO:0000313" key="1">
    <source>
        <dbReference type="EMBL" id="KXA94656.1"/>
    </source>
</evidence>
<dbReference type="EMBL" id="LHXO01000046">
    <property type="protein sequence ID" value="KXA94656.1"/>
    <property type="molecule type" value="Genomic_DNA"/>
</dbReference>
<gene>
    <name evidence="1" type="ORF">AKJ65_03835</name>
</gene>
<dbReference type="AlphaFoldDB" id="A0A133UKJ7"/>
<comment type="caution">
    <text evidence="1">The sequence shown here is derived from an EMBL/GenBank/DDBJ whole genome shotgun (WGS) entry which is preliminary data.</text>
</comment>
<dbReference type="Proteomes" id="UP000070284">
    <property type="component" value="Unassembled WGS sequence"/>
</dbReference>
<dbReference type="InterPro" id="IPR019218">
    <property type="entry name" value="DUF2119"/>
</dbReference>
<proteinExistence type="predicted"/>
<accession>A0A133UKJ7</accession>
<sequence length="78" mass="9587">MNKFQRNDFCFLLDIPRDLNEEAKLMSIMEVIGEGRDRDEILKRLKARFPDQTRRLKRYHRAFYNNEICYFSKVQPEE</sequence>
<organism evidence="1 2">
    <name type="scientific">candidate division MSBL1 archaeon SCGC-AAA259E19</name>
    <dbReference type="NCBI Taxonomy" id="1698264"/>
    <lineage>
        <taxon>Archaea</taxon>
        <taxon>Methanobacteriati</taxon>
        <taxon>Methanobacteriota</taxon>
        <taxon>candidate division MSBL1</taxon>
    </lineage>
</organism>
<reference evidence="1 2" key="1">
    <citation type="journal article" date="2016" name="Sci. Rep.">
        <title>Metabolic traits of an uncultured archaeal lineage -MSBL1- from brine pools of the Red Sea.</title>
        <authorList>
            <person name="Mwirichia R."/>
            <person name="Alam I."/>
            <person name="Rashid M."/>
            <person name="Vinu M."/>
            <person name="Ba-Alawi W."/>
            <person name="Anthony Kamau A."/>
            <person name="Kamanda Ngugi D."/>
            <person name="Goker M."/>
            <person name="Klenk H.P."/>
            <person name="Bajic V."/>
            <person name="Stingl U."/>
        </authorList>
    </citation>
    <scope>NUCLEOTIDE SEQUENCE [LARGE SCALE GENOMIC DNA]</scope>
    <source>
        <strain evidence="1">SCGC-AAA259E19</strain>
    </source>
</reference>
<keyword evidence="2" id="KW-1185">Reference proteome</keyword>
<protein>
    <submittedName>
        <fullName evidence="1">Uncharacterized protein</fullName>
    </submittedName>
</protein>